<evidence type="ECO:0000313" key="1">
    <source>
        <dbReference type="EMBL" id="GBN91828.1"/>
    </source>
</evidence>
<feature type="non-terminal residue" evidence="1">
    <location>
        <position position="1"/>
    </location>
</feature>
<sequence>LEETCIQYNLQSLESNEVTLLELSLDIRNDALAKNHILSLAKKVKSFKIVASLVIWHSVLFKVYVINKMLQSENIDVCSAVETIDRTRQAMIEMRSDKGFKQALVDTRYLCNSIEIEAEFQEPEVRALKKKKQYDYEALYEAPPKENK</sequence>
<proteinExistence type="predicted"/>
<evidence type="ECO:0000313" key="2">
    <source>
        <dbReference type="Proteomes" id="UP000499080"/>
    </source>
</evidence>
<accession>A0A4Y2STX3</accession>
<dbReference type="AlphaFoldDB" id="A0A4Y2STX3"/>
<name>A0A4Y2STX3_ARAVE</name>
<dbReference type="Proteomes" id="UP000499080">
    <property type="component" value="Unassembled WGS sequence"/>
</dbReference>
<keyword evidence="2" id="KW-1185">Reference proteome</keyword>
<comment type="caution">
    <text evidence="1">The sequence shown here is derived from an EMBL/GenBank/DDBJ whole genome shotgun (WGS) entry which is preliminary data.</text>
</comment>
<protein>
    <submittedName>
        <fullName evidence="1">Uncharacterized protein</fullName>
    </submittedName>
</protein>
<dbReference type="OrthoDB" id="10063284at2759"/>
<reference evidence="1 2" key="1">
    <citation type="journal article" date="2019" name="Sci. Rep.">
        <title>Orb-weaving spider Araneus ventricosus genome elucidates the spidroin gene catalogue.</title>
        <authorList>
            <person name="Kono N."/>
            <person name="Nakamura H."/>
            <person name="Ohtoshi R."/>
            <person name="Moran D.A.P."/>
            <person name="Shinohara A."/>
            <person name="Yoshida Y."/>
            <person name="Fujiwara M."/>
            <person name="Mori M."/>
            <person name="Tomita M."/>
            <person name="Arakawa K."/>
        </authorList>
    </citation>
    <scope>NUCLEOTIDE SEQUENCE [LARGE SCALE GENOMIC DNA]</scope>
</reference>
<dbReference type="EMBL" id="BGPR01024083">
    <property type="protein sequence ID" value="GBN91828.1"/>
    <property type="molecule type" value="Genomic_DNA"/>
</dbReference>
<gene>
    <name evidence="1" type="ORF">AVEN_53936_1</name>
</gene>
<organism evidence="1 2">
    <name type="scientific">Araneus ventricosus</name>
    <name type="common">Orbweaver spider</name>
    <name type="synonym">Epeira ventricosa</name>
    <dbReference type="NCBI Taxonomy" id="182803"/>
    <lineage>
        <taxon>Eukaryota</taxon>
        <taxon>Metazoa</taxon>
        <taxon>Ecdysozoa</taxon>
        <taxon>Arthropoda</taxon>
        <taxon>Chelicerata</taxon>
        <taxon>Arachnida</taxon>
        <taxon>Araneae</taxon>
        <taxon>Araneomorphae</taxon>
        <taxon>Entelegynae</taxon>
        <taxon>Araneoidea</taxon>
        <taxon>Araneidae</taxon>
        <taxon>Araneus</taxon>
    </lineage>
</organism>